<evidence type="ECO:0000259" key="17">
    <source>
        <dbReference type="PROSITE" id="PS50067"/>
    </source>
</evidence>
<comment type="subcellular location">
    <subcellularLocation>
        <location evidence="1">Cytoplasm</location>
        <location evidence="1">Cytoskeleton</location>
        <location evidence="1">Spindle pole</location>
    </subcellularLocation>
</comment>
<evidence type="ECO:0000256" key="11">
    <source>
        <dbReference type="ARBA" id="ARBA00023212"/>
    </source>
</evidence>
<dbReference type="AlphaFoldDB" id="A0A6J8AZ86"/>
<dbReference type="PROSITE" id="PS50067">
    <property type="entry name" value="KINESIN_MOTOR_2"/>
    <property type="match status" value="1"/>
</dbReference>
<dbReference type="GO" id="GO:0005876">
    <property type="term" value="C:spindle microtubule"/>
    <property type="evidence" value="ECO:0007669"/>
    <property type="project" value="TreeGrafter"/>
</dbReference>
<feature type="coiled-coil region" evidence="15">
    <location>
        <begin position="357"/>
        <end position="384"/>
    </location>
</feature>
<feature type="binding site" evidence="14">
    <location>
        <begin position="95"/>
        <end position="102"/>
    </location>
    <ligand>
        <name>ATP</name>
        <dbReference type="ChEBI" id="CHEBI:30616"/>
    </ligand>
</feature>
<keyword evidence="3" id="KW-0597">Phosphoprotein</keyword>
<dbReference type="GO" id="GO:0090307">
    <property type="term" value="P:mitotic spindle assembly"/>
    <property type="evidence" value="ECO:0007669"/>
    <property type="project" value="TreeGrafter"/>
</dbReference>
<evidence type="ECO:0000256" key="2">
    <source>
        <dbReference type="ARBA" id="ARBA00022490"/>
    </source>
</evidence>
<keyword evidence="9 15" id="KW-0175">Coiled coil</keyword>
<dbReference type="PANTHER" id="PTHR47970:SF12">
    <property type="entry name" value="KINESIN FAMILY MEMBER 11"/>
    <property type="match status" value="1"/>
</dbReference>
<dbReference type="InterPro" id="IPR047241">
    <property type="entry name" value="KIF11-like_kin_motor_dom"/>
</dbReference>
<keyword evidence="12" id="KW-0131">Cell cycle</keyword>
<keyword evidence="7" id="KW-0498">Mitosis</keyword>
<evidence type="ECO:0000256" key="14">
    <source>
        <dbReference type="PROSITE-ProRule" id="PRU00283"/>
    </source>
</evidence>
<dbReference type="EMBL" id="CACVKT020002230">
    <property type="protein sequence ID" value="CAC5376745.1"/>
    <property type="molecule type" value="Genomic_DNA"/>
</dbReference>
<dbReference type="SMART" id="SM00129">
    <property type="entry name" value="KISc"/>
    <property type="match status" value="1"/>
</dbReference>
<protein>
    <submittedName>
        <fullName evidence="18">KIF11</fullName>
    </submittedName>
</protein>
<dbReference type="GO" id="GO:0072686">
    <property type="term" value="C:mitotic spindle"/>
    <property type="evidence" value="ECO:0007669"/>
    <property type="project" value="TreeGrafter"/>
</dbReference>
<evidence type="ECO:0000256" key="12">
    <source>
        <dbReference type="ARBA" id="ARBA00023306"/>
    </source>
</evidence>
<dbReference type="InterPro" id="IPR001752">
    <property type="entry name" value="Kinesin_motor_dom"/>
</dbReference>
<keyword evidence="8 14" id="KW-0067">ATP-binding</keyword>
<dbReference type="InterPro" id="IPR019821">
    <property type="entry name" value="Kinesin_motor_CS"/>
</dbReference>
<comment type="similarity">
    <text evidence="13">Belongs to the TRAFAC class myosin-kinesin ATPase superfamily. Kinesin family. KIN-5/BimC subfamily.</text>
</comment>
<gene>
    <name evidence="18" type="ORF">MCOR_13285</name>
</gene>
<evidence type="ECO:0000256" key="4">
    <source>
        <dbReference type="ARBA" id="ARBA00022618"/>
    </source>
</evidence>
<dbReference type="InterPro" id="IPR036961">
    <property type="entry name" value="Kinesin_motor_dom_sf"/>
</dbReference>
<evidence type="ECO:0000256" key="3">
    <source>
        <dbReference type="ARBA" id="ARBA00022553"/>
    </source>
</evidence>
<keyword evidence="2" id="KW-0963">Cytoplasm</keyword>
<evidence type="ECO:0000313" key="19">
    <source>
        <dbReference type="Proteomes" id="UP000507470"/>
    </source>
</evidence>
<keyword evidence="19" id="KW-1185">Reference proteome</keyword>
<feature type="domain" description="Kinesin motor" evidence="17">
    <location>
        <begin position="1"/>
        <end position="348"/>
    </location>
</feature>
<sequence>MTNPPNPPVSACFFVGRGINSTEKRQGSYSVVDSNGDKKEVTVKERLGINPTTKTYNFDHVFPPAATQLHVYTSIVIPIIEEVLLGYNCTIFAYGQTGTGKTYTMEGERSDDPSVSWQEDPLAGIIPRAMFHIFERLQRQDVEFSIRVSFLELYNEELFDLLGSTDDPLRLKIYEDSSRKGSVIINGLEEVVVRSKDEVFQIIERGSAKRQTAATLMNAHSSRSHTVFSVTIHIKENTVEGEELLKIGKLNLVDLAGSENIGRSGAVDKRAREAGSINQSLLTLGRVITSLVEHAPHIPYRESKLTRLLQDSLGGKTKTSIIATISPASCNLDETLSTLDYAHRAKNITNRPEVNQKLTKKALLKEYNEEIERLRRDLQAARTEDILCEQQSHRIIFLLTLHFINKIVQGPADKCKKAMQSKITQQHDSIREMEEQIAALTEERDKVTDLFTMTKQELEETSQQLTITTENLVATTETLQETKVTLCETKQDRDEQQHLVGKHVEAEENLFNEAKQLLDTVQSTSSDVYGLHDKIDRKNKVEQHNEETQVSFQNRFQTEVASMQDKLTEFVSLQKTSYNSLMDQSKNLLQRRQEEVTTLCSHIADLHTNITSHTEELTFCQGRQLNNTITWADKIKTDTTSKKMEESQMMSTFKSEEYVPLMTNIHQNLTSTLNKLSHEKQSMTTQQPAVEDMLNDWATSLQTSLSSIVTMVTEYTSQQEEKMEWLQKNLTEQHDIDQEMVKLLERRQGLLKNTNEYIEDRKQAIKQFYHKAESKLKEVQKENEVNCQKITKSTSENCQTNLMEVDKIHTEVATCMDSCDLSKSKVLEFQNDREQVWSAFEERICSSVEEFKQSSQQNSEKYKEKSMSLTEHSKESTDKLISNANQNHTEVVKHMEVSQSQMTEQIDHVTVWSQCLTCELNRRTDDIQNFLADEIKKDIPTGLTPQRREITYPRILTKTDDHGVILTDFRSTYQQDPIVMNLDSQLAKVDEGDSTPKIVIEQVNGEEEIIRDDMSDCSSRSCKSSTSGISTMSGFSKASDTKENRVRKHHTKSTSSTTSKKPKTNQDNITPRGKSRLPLRSNNTDS</sequence>
<evidence type="ECO:0000256" key="5">
    <source>
        <dbReference type="ARBA" id="ARBA00022701"/>
    </source>
</evidence>
<keyword evidence="11" id="KW-0206">Cytoskeleton</keyword>
<feature type="compositionally biased region" description="Low complexity" evidence="16">
    <location>
        <begin position="1016"/>
        <end position="1036"/>
    </location>
</feature>
<dbReference type="Gene3D" id="3.40.850.10">
    <property type="entry name" value="Kinesin motor domain"/>
    <property type="match status" value="1"/>
</dbReference>
<dbReference type="PANTHER" id="PTHR47970">
    <property type="entry name" value="KINESIN-LIKE PROTEIN KIF11"/>
    <property type="match status" value="1"/>
</dbReference>
<dbReference type="GO" id="GO:0008017">
    <property type="term" value="F:microtubule binding"/>
    <property type="evidence" value="ECO:0007669"/>
    <property type="project" value="InterPro"/>
</dbReference>
<dbReference type="Proteomes" id="UP000507470">
    <property type="component" value="Unassembled WGS sequence"/>
</dbReference>
<dbReference type="SUPFAM" id="SSF52540">
    <property type="entry name" value="P-loop containing nucleoside triphosphate hydrolases"/>
    <property type="match status" value="1"/>
</dbReference>
<feature type="coiled-coil region" evidence="15">
    <location>
        <begin position="416"/>
        <end position="450"/>
    </location>
</feature>
<dbReference type="GO" id="GO:0005634">
    <property type="term" value="C:nucleus"/>
    <property type="evidence" value="ECO:0007669"/>
    <property type="project" value="TreeGrafter"/>
</dbReference>
<dbReference type="GO" id="GO:0051301">
    <property type="term" value="P:cell division"/>
    <property type="evidence" value="ECO:0007669"/>
    <property type="project" value="UniProtKB-KW"/>
</dbReference>
<dbReference type="InterPro" id="IPR025901">
    <property type="entry name" value="Kinesin-assoc_MT-bd_dom"/>
</dbReference>
<evidence type="ECO:0000256" key="16">
    <source>
        <dbReference type="SAM" id="MobiDB-lite"/>
    </source>
</evidence>
<proteinExistence type="inferred from homology"/>
<keyword evidence="4" id="KW-0132">Cell division</keyword>
<dbReference type="PROSITE" id="PS00411">
    <property type="entry name" value="KINESIN_MOTOR_1"/>
    <property type="match status" value="1"/>
</dbReference>
<dbReference type="PRINTS" id="PR00380">
    <property type="entry name" value="KINESINHEAVY"/>
</dbReference>
<reference evidence="18 19" key="1">
    <citation type="submission" date="2020-06" db="EMBL/GenBank/DDBJ databases">
        <authorList>
            <person name="Li R."/>
            <person name="Bekaert M."/>
        </authorList>
    </citation>
    <scope>NUCLEOTIDE SEQUENCE [LARGE SCALE GENOMIC DNA]</scope>
    <source>
        <strain evidence="19">wild</strain>
    </source>
</reference>
<dbReference type="Pfam" id="PF00225">
    <property type="entry name" value="Kinesin"/>
    <property type="match status" value="1"/>
</dbReference>
<dbReference type="GO" id="GO:0051231">
    <property type="term" value="P:spindle elongation"/>
    <property type="evidence" value="ECO:0007669"/>
    <property type="project" value="TreeGrafter"/>
</dbReference>
<evidence type="ECO:0000256" key="6">
    <source>
        <dbReference type="ARBA" id="ARBA00022741"/>
    </source>
</evidence>
<name>A0A6J8AZ86_MYTCO</name>
<evidence type="ECO:0000313" key="18">
    <source>
        <dbReference type="EMBL" id="CAC5376745.1"/>
    </source>
</evidence>
<dbReference type="InterPro" id="IPR047149">
    <property type="entry name" value="KIF11-like"/>
</dbReference>
<dbReference type="GO" id="GO:0008574">
    <property type="term" value="F:plus-end-directed microtubule motor activity"/>
    <property type="evidence" value="ECO:0007669"/>
    <property type="project" value="TreeGrafter"/>
</dbReference>
<accession>A0A6J8AZ86</accession>
<evidence type="ECO:0000256" key="13">
    <source>
        <dbReference type="ARBA" id="ARBA00034704"/>
    </source>
</evidence>
<dbReference type="GO" id="GO:0005524">
    <property type="term" value="F:ATP binding"/>
    <property type="evidence" value="ECO:0007669"/>
    <property type="project" value="UniProtKB-UniRule"/>
</dbReference>
<organism evidence="18 19">
    <name type="scientific">Mytilus coruscus</name>
    <name type="common">Sea mussel</name>
    <dbReference type="NCBI Taxonomy" id="42192"/>
    <lineage>
        <taxon>Eukaryota</taxon>
        <taxon>Metazoa</taxon>
        <taxon>Spiralia</taxon>
        <taxon>Lophotrochozoa</taxon>
        <taxon>Mollusca</taxon>
        <taxon>Bivalvia</taxon>
        <taxon>Autobranchia</taxon>
        <taxon>Pteriomorphia</taxon>
        <taxon>Mytilida</taxon>
        <taxon>Mytiloidea</taxon>
        <taxon>Mytilidae</taxon>
        <taxon>Mytilinae</taxon>
        <taxon>Mytilus</taxon>
    </lineage>
</organism>
<dbReference type="OrthoDB" id="3176171at2759"/>
<dbReference type="Pfam" id="PF13931">
    <property type="entry name" value="Microtub_bind"/>
    <property type="match status" value="1"/>
</dbReference>
<dbReference type="InterPro" id="IPR027417">
    <property type="entry name" value="P-loop_NTPase"/>
</dbReference>
<keyword evidence="10 14" id="KW-0505">Motor protein</keyword>
<feature type="region of interest" description="Disordered" evidence="16">
    <location>
        <begin position="1011"/>
        <end position="1086"/>
    </location>
</feature>
<evidence type="ECO:0000256" key="1">
    <source>
        <dbReference type="ARBA" id="ARBA00004647"/>
    </source>
</evidence>
<dbReference type="CDD" id="cd01364">
    <property type="entry name" value="KISc_BimC_Eg5"/>
    <property type="match status" value="1"/>
</dbReference>
<evidence type="ECO:0000256" key="10">
    <source>
        <dbReference type="ARBA" id="ARBA00023175"/>
    </source>
</evidence>
<evidence type="ECO:0000256" key="8">
    <source>
        <dbReference type="ARBA" id="ARBA00022840"/>
    </source>
</evidence>
<dbReference type="GO" id="GO:0007018">
    <property type="term" value="P:microtubule-based movement"/>
    <property type="evidence" value="ECO:0007669"/>
    <property type="project" value="InterPro"/>
</dbReference>
<evidence type="ECO:0000256" key="15">
    <source>
        <dbReference type="SAM" id="Coils"/>
    </source>
</evidence>
<keyword evidence="6 14" id="KW-0547">Nucleotide-binding</keyword>
<dbReference type="FunFam" id="3.40.850.10:FF:000035">
    <property type="entry name" value="Kinesin-like protein KIF11"/>
    <property type="match status" value="1"/>
</dbReference>
<evidence type="ECO:0000256" key="9">
    <source>
        <dbReference type="ARBA" id="ARBA00023054"/>
    </source>
</evidence>
<dbReference type="GO" id="GO:0000922">
    <property type="term" value="C:spindle pole"/>
    <property type="evidence" value="ECO:0007669"/>
    <property type="project" value="UniProtKB-SubCell"/>
</dbReference>
<evidence type="ECO:0000256" key="7">
    <source>
        <dbReference type="ARBA" id="ARBA00022776"/>
    </source>
</evidence>
<keyword evidence="5" id="KW-0493">Microtubule</keyword>